<keyword evidence="7" id="KW-1185">Reference proteome</keyword>
<reference evidence="5 7" key="1">
    <citation type="submission" date="2023-04" db="EMBL/GenBank/DDBJ databases">
        <title>Colletotrichum tabacum stain YC1 causing leaf anthracnose on Nicotiana tabacum(L.) cv.</title>
        <authorList>
            <person name="Ji Z."/>
            <person name="Wang M."/>
            <person name="Zhang J."/>
            <person name="Wang N."/>
            <person name="Zhou Z."/>
        </authorList>
    </citation>
    <scope>NUCLEOTIDE SEQUENCE [LARGE SCALE GENOMIC DNA]</scope>
    <source>
        <strain evidence="5 7">YC1</strain>
    </source>
</reference>
<evidence type="ECO:0000313" key="5">
    <source>
        <dbReference type="EMBL" id="KAK6208279.1"/>
    </source>
</evidence>
<name>A0AAV9SY53_9PEZI</name>
<evidence type="ECO:0000256" key="1">
    <source>
        <dbReference type="ARBA" id="ARBA00023235"/>
    </source>
</evidence>
<evidence type="ECO:0008006" key="8">
    <source>
        <dbReference type="Google" id="ProtNLM"/>
    </source>
</evidence>
<dbReference type="AlphaFoldDB" id="A0AAV9SY53"/>
<evidence type="ECO:0000313" key="6">
    <source>
        <dbReference type="EMBL" id="KAK6211325.1"/>
    </source>
</evidence>
<gene>
    <name evidence="6" type="ORF">QIS74_10589</name>
    <name evidence="5" type="ORF">QIS74_12479</name>
</gene>
<dbReference type="EMBL" id="JASAOK010000046">
    <property type="protein sequence ID" value="KAK6211325.1"/>
    <property type="molecule type" value="Genomic_DNA"/>
</dbReference>
<dbReference type="Proteomes" id="UP001327957">
    <property type="component" value="Unassembled WGS sequence"/>
</dbReference>
<evidence type="ECO:0000259" key="4">
    <source>
        <dbReference type="Pfam" id="PF24137"/>
    </source>
</evidence>
<evidence type="ECO:0000256" key="2">
    <source>
        <dbReference type="ARBA" id="ARBA00046325"/>
    </source>
</evidence>
<keyword evidence="1" id="KW-0413">Isomerase</keyword>
<feature type="domain" description="Diels-Alderase N-terminal" evidence="4">
    <location>
        <begin position="40"/>
        <end position="225"/>
    </location>
</feature>
<feature type="domain" description="Diels-Alderase C-terminal" evidence="3">
    <location>
        <begin position="228"/>
        <end position="372"/>
    </location>
</feature>
<organism evidence="5 7">
    <name type="scientific">Colletotrichum tabaci</name>
    <dbReference type="NCBI Taxonomy" id="1209068"/>
    <lineage>
        <taxon>Eukaryota</taxon>
        <taxon>Fungi</taxon>
        <taxon>Dikarya</taxon>
        <taxon>Ascomycota</taxon>
        <taxon>Pezizomycotina</taxon>
        <taxon>Sordariomycetes</taxon>
        <taxon>Hypocreomycetidae</taxon>
        <taxon>Glomerellales</taxon>
        <taxon>Glomerellaceae</taxon>
        <taxon>Colletotrichum</taxon>
        <taxon>Colletotrichum destructivum species complex</taxon>
    </lineage>
</organism>
<comment type="similarity">
    <text evidence="2">Belongs to the Diels-Alderase family.</text>
</comment>
<dbReference type="GO" id="GO:0016853">
    <property type="term" value="F:isomerase activity"/>
    <property type="evidence" value="ECO:0007669"/>
    <property type="project" value="UniProtKB-KW"/>
</dbReference>
<comment type="caution">
    <text evidence="5">The sequence shown here is derived from an EMBL/GenBank/DDBJ whole genome shotgun (WGS) entry which is preliminary data.</text>
</comment>
<sequence length="387" mass="42985">MNLLDTMEQQVLETENPGCVISNLTSNEMVKGRKVVDFSTDASENFMLPKIEPLNSTAGDQWAFDGVSKDAKQAFVFGFYRDPNYAILGTGNFRLSIEMALDDGTRFAELYYPERSVIESCAEGIRGMWYDDKDGYRFTWMVKADMSEAIVTLNSDTLQGKIAYHSKSQPRSADGHVWPNANASTQTVRHHHWAQPIVGGNLEFDVDIKGEKVAWTGMGGLERIWTAFSWFTCLTNLQGLRTMLGPYVVSYFRYESLMDKGEIVESAVAFKDGIPIFRSTLGSPSDTEDYIVAQKTYGGAVTGNLKDKVTGFQIDLISPKDKRHYTFSIEHAKLAWEFALGEGVGGSGFTGISMGGHVGQDQYQGVSISEALTFPKNSPLFKSNYVE</sequence>
<accession>A0AAV9SY53</accession>
<dbReference type="InterPro" id="IPR054499">
    <property type="entry name" value="DA_C"/>
</dbReference>
<dbReference type="Pfam" id="PF24137">
    <property type="entry name" value="DA_N"/>
    <property type="match status" value="1"/>
</dbReference>
<proteinExistence type="inferred from homology"/>
<dbReference type="EMBL" id="JASAOK010000051">
    <property type="protein sequence ID" value="KAK6208279.1"/>
    <property type="molecule type" value="Genomic_DNA"/>
</dbReference>
<dbReference type="InterPro" id="IPR056402">
    <property type="entry name" value="DA_N"/>
</dbReference>
<dbReference type="Pfam" id="PF22903">
    <property type="entry name" value="DA_C"/>
    <property type="match status" value="1"/>
</dbReference>
<evidence type="ECO:0000259" key="3">
    <source>
        <dbReference type="Pfam" id="PF22903"/>
    </source>
</evidence>
<evidence type="ECO:0000313" key="7">
    <source>
        <dbReference type="Proteomes" id="UP001327957"/>
    </source>
</evidence>
<protein>
    <recommendedName>
        <fullName evidence="8">Diels-Alderase</fullName>
    </recommendedName>
</protein>